<dbReference type="RefSeq" id="WP_344928370.1">
    <property type="nucleotide sequence ID" value="NZ_BAAAYK010000038.1"/>
</dbReference>
<evidence type="ECO:0008006" key="4">
    <source>
        <dbReference type="Google" id="ProtNLM"/>
    </source>
</evidence>
<keyword evidence="1" id="KW-1133">Transmembrane helix</keyword>
<keyword evidence="3" id="KW-1185">Reference proteome</keyword>
<gene>
    <name evidence="2" type="ORF">GCM10020366_37980</name>
</gene>
<dbReference type="PANTHER" id="PTHR42305">
    <property type="entry name" value="MEMBRANE PROTEIN RV1733C-RELATED"/>
    <property type="match status" value="1"/>
</dbReference>
<dbReference type="Proteomes" id="UP001500483">
    <property type="component" value="Unassembled WGS sequence"/>
</dbReference>
<evidence type="ECO:0000313" key="3">
    <source>
        <dbReference type="Proteomes" id="UP001500483"/>
    </source>
</evidence>
<feature type="transmembrane region" description="Helical" evidence="1">
    <location>
        <begin position="31"/>
        <end position="53"/>
    </location>
</feature>
<reference evidence="3" key="1">
    <citation type="journal article" date="2019" name="Int. J. Syst. Evol. Microbiol.">
        <title>The Global Catalogue of Microorganisms (GCM) 10K type strain sequencing project: providing services to taxonomists for standard genome sequencing and annotation.</title>
        <authorList>
            <consortium name="The Broad Institute Genomics Platform"/>
            <consortium name="The Broad Institute Genome Sequencing Center for Infectious Disease"/>
            <person name="Wu L."/>
            <person name="Ma J."/>
        </authorList>
    </citation>
    <scope>NUCLEOTIDE SEQUENCE [LARGE SCALE GENOMIC DNA]</scope>
    <source>
        <strain evidence="3">JCM 9687</strain>
    </source>
</reference>
<dbReference type="EMBL" id="BAAAYK010000038">
    <property type="protein sequence ID" value="GAA3359949.1"/>
    <property type="molecule type" value="Genomic_DNA"/>
</dbReference>
<keyword evidence="1" id="KW-0812">Transmembrane</keyword>
<accession>A0ABP6RVR9</accession>
<dbReference type="InterPro" id="IPR039708">
    <property type="entry name" value="MT1774/Rv1733c-like"/>
</dbReference>
<keyword evidence="1" id="KW-0472">Membrane</keyword>
<sequence length="209" mass="21962">MGTGAVLGALRWAAQALRPKRNPLRRNLDRWTAAVMALLVGLALASVPVAAAVGSGMHQRLGERSAAQHAERTPVTARLVEPARMTILGGGSPQTQRVLFHAPVTWRDAAGRPHGGWAEISSAAVAVGDEVEVWVDDRGAVVAPPLGADRALASAISVGVLLVFGSGVCCGVALVLVRRVADARAHRAWAREWEVVRPRWDHRGPAGAG</sequence>
<evidence type="ECO:0000256" key="1">
    <source>
        <dbReference type="SAM" id="Phobius"/>
    </source>
</evidence>
<protein>
    <recommendedName>
        <fullName evidence="4">Integral membrane protein</fullName>
    </recommendedName>
</protein>
<proteinExistence type="predicted"/>
<feature type="transmembrane region" description="Helical" evidence="1">
    <location>
        <begin position="151"/>
        <end position="177"/>
    </location>
</feature>
<organism evidence="2 3">
    <name type="scientific">Saccharopolyspora gregorii</name>
    <dbReference type="NCBI Taxonomy" id="33914"/>
    <lineage>
        <taxon>Bacteria</taxon>
        <taxon>Bacillati</taxon>
        <taxon>Actinomycetota</taxon>
        <taxon>Actinomycetes</taxon>
        <taxon>Pseudonocardiales</taxon>
        <taxon>Pseudonocardiaceae</taxon>
        <taxon>Saccharopolyspora</taxon>
    </lineage>
</organism>
<name>A0ABP6RVR9_9PSEU</name>
<comment type="caution">
    <text evidence="2">The sequence shown here is derived from an EMBL/GenBank/DDBJ whole genome shotgun (WGS) entry which is preliminary data.</text>
</comment>
<dbReference type="PANTHER" id="PTHR42305:SF1">
    <property type="entry name" value="MEMBRANE PROTEIN RV1733C-RELATED"/>
    <property type="match status" value="1"/>
</dbReference>
<evidence type="ECO:0000313" key="2">
    <source>
        <dbReference type="EMBL" id="GAA3359949.1"/>
    </source>
</evidence>